<comment type="caution">
    <text evidence="1">The sequence shown here is derived from an EMBL/GenBank/DDBJ whole genome shotgun (WGS) entry which is preliminary data.</text>
</comment>
<organism evidence="1 2">
    <name type="scientific">Entomophthora muscae</name>
    <dbReference type="NCBI Taxonomy" id="34485"/>
    <lineage>
        <taxon>Eukaryota</taxon>
        <taxon>Fungi</taxon>
        <taxon>Fungi incertae sedis</taxon>
        <taxon>Zoopagomycota</taxon>
        <taxon>Entomophthoromycotina</taxon>
        <taxon>Entomophthoromycetes</taxon>
        <taxon>Entomophthorales</taxon>
        <taxon>Entomophthoraceae</taxon>
        <taxon>Entomophthora</taxon>
    </lineage>
</organism>
<reference evidence="1" key="1">
    <citation type="submission" date="2022-04" db="EMBL/GenBank/DDBJ databases">
        <title>Genome of the entomopathogenic fungus Entomophthora muscae.</title>
        <authorList>
            <person name="Elya C."/>
            <person name="Lovett B.R."/>
            <person name="Lee E."/>
            <person name="Macias A.M."/>
            <person name="Hajek A.E."/>
            <person name="De Bivort B.L."/>
            <person name="Kasson M.T."/>
            <person name="De Fine Licht H.H."/>
            <person name="Stajich J.E."/>
        </authorList>
    </citation>
    <scope>NUCLEOTIDE SEQUENCE</scope>
    <source>
        <strain evidence="1">Berkeley</strain>
    </source>
</reference>
<dbReference type="EMBL" id="QTSX02003588">
    <property type="protein sequence ID" value="KAJ9070178.1"/>
    <property type="molecule type" value="Genomic_DNA"/>
</dbReference>
<sequence>MAAFVKKEPNSDLYESDQSRSNPSTYHTLNYSQESNSRNLDRARWSEHDMEILFSWFQDPQNLASYTTGVKAKAMRAMAEIIPGKTDRQVLNKMTALENHYHQCKTRLKQGIPLTERDLECGIDSAQAKVKSIFRYYYEMDQILGSQSQTTTTDTGYNPQSRLEEQTDYDSPRAIAPNGTQPTQQISHHSIGERISPSIAPTSNRPSFPASGGYTPETYPQETFSHESFSQPKYATQGIASNNTRRNPMDGSSDALPSLSLIRSEGHIYPQREAENPSASSRREPSDSYLTLAPLNSRHGNSRGTEPESNERNSKASNGAARERRLRLAEEKLAFKRAKHQEVMSLAYRQLEAEEEARKISERQHQELLDMRKKEYQMRAEELALEKFRLGKSPEVTDRKEPQFIISSANEGEADPAFNNDTTHSNPLSFPKVGSETMEDGHPRIQTPTNP</sequence>
<dbReference type="Proteomes" id="UP001165960">
    <property type="component" value="Unassembled WGS sequence"/>
</dbReference>
<accession>A0ACC2T691</accession>
<evidence type="ECO:0000313" key="2">
    <source>
        <dbReference type="Proteomes" id="UP001165960"/>
    </source>
</evidence>
<evidence type="ECO:0000313" key="1">
    <source>
        <dbReference type="EMBL" id="KAJ9070178.1"/>
    </source>
</evidence>
<gene>
    <name evidence="1" type="ORF">DSO57_1011098</name>
</gene>
<keyword evidence="2" id="KW-1185">Reference proteome</keyword>
<protein>
    <submittedName>
        <fullName evidence="1">Uncharacterized protein</fullName>
    </submittedName>
</protein>
<name>A0ACC2T691_9FUNG</name>
<proteinExistence type="predicted"/>